<evidence type="ECO:0000313" key="3">
    <source>
        <dbReference type="Proteomes" id="UP000324222"/>
    </source>
</evidence>
<feature type="region of interest" description="Disordered" evidence="1">
    <location>
        <begin position="72"/>
        <end position="92"/>
    </location>
</feature>
<evidence type="ECO:0000256" key="1">
    <source>
        <dbReference type="SAM" id="MobiDB-lite"/>
    </source>
</evidence>
<dbReference type="AlphaFoldDB" id="A0A5B7EPB5"/>
<dbReference type="Proteomes" id="UP000324222">
    <property type="component" value="Unassembled WGS sequence"/>
</dbReference>
<protein>
    <submittedName>
        <fullName evidence="2">Uncharacterized protein</fullName>
    </submittedName>
</protein>
<proteinExistence type="predicted"/>
<name>A0A5B7EPB5_PORTR</name>
<comment type="caution">
    <text evidence="2">The sequence shown here is derived from an EMBL/GenBank/DDBJ whole genome shotgun (WGS) entry which is preliminary data.</text>
</comment>
<sequence>MPQISRTQESVLFDTQTNNLANKAAYNLKVQLLISLQALTLSSFTERQKTFSFVIPKNKNLHAENTCTNTPTITTTTTTTTSKSETNLHPKV</sequence>
<reference evidence="2 3" key="1">
    <citation type="submission" date="2019-05" db="EMBL/GenBank/DDBJ databases">
        <title>Another draft genome of Portunus trituberculatus and its Hox gene families provides insights of decapod evolution.</title>
        <authorList>
            <person name="Jeong J.-H."/>
            <person name="Song I."/>
            <person name="Kim S."/>
            <person name="Choi T."/>
            <person name="Kim D."/>
            <person name="Ryu S."/>
            <person name="Kim W."/>
        </authorList>
    </citation>
    <scope>NUCLEOTIDE SEQUENCE [LARGE SCALE GENOMIC DNA]</scope>
    <source>
        <tissue evidence="2">Muscle</tissue>
    </source>
</reference>
<gene>
    <name evidence="2" type="ORF">E2C01_028173</name>
</gene>
<feature type="compositionally biased region" description="Low complexity" evidence="1">
    <location>
        <begin position="72"/>
        <end position="81"/>
    </location>
</feature>
<evidence type="ECO:0000313" key="2">
    <source>
        <dbReference type="EMBL" id="MPC34773.1"/>
    </source>
</evidence>
<accession>A0A5B7EPB5</accession>
<organism evidence="2 3">
    <name type="scientific">Portunus trituberculatus</name>
    <name type="common">Swimming crab</name>
    <name type="synonym">Neptunus trituberculatus</name>
    <dbReference type="NCBI Taxonomy" id="210409"/>
    <lineage>
        <taxon>Eukaryota</taxon>
        <taxon>Metazoa</taxon>
        <taxon>Ecdysozoa</taxon>
        <taxon>Arthropoda</taxon>
        <taxon>Crustacea</taxon>
        <taxon>Multicrustacea</taxon>
        <taxon>Malacostraca</taxon>
        <taxon>Eumalacostraca</taxon>
        <taxon>Eucarida</taxon>
        <taxon>Decapoda</taxon>
        <taxon>Pleocyemata</taxon>
        <taxon>Brachyura</taxon>
        <taxon>Eubrachyura</taxon>
        <taxon>Portunoidea</taxon>
        <taxon>Portunidae</taxon>
        <taxon>Portuninae</taxon>
        <taxon>Portunus</taxon>
    </lineage>
</organism>
<keyword evidence="3" id="KW-1185">Reference proteome</keyword>
<dbReference type="EMBL" id="VSRR010003128">
    <property type="protein sequence ID" value="MPC34773.1"/>
    <property type="molecule type" value="Genomic_DNA"/>
</dbReference>
<feature type="compositionally biased region" description="Polar residues" evidence="1">
    <location>
        <begin position="82"/>
        <end position="92"/>
    </location>
</feature>